<dbReference type="Proteomes" id="UP000076858">
    <property type="component" value="Unassembled WGS sequence"/>
</dbReference>
<reference evidence="1 2" key="1">
    <citation type="submission" date="2016-03" db="EMBL/GenBank/DDBJ databases">
        <title>EvidentialGene: Evidence-directed Construction of Genes on Genomes.</title>
        <authorList>
            <person name="Gilbert D.G."/>
            <person name="Choi J.-H."/>
            <person name="Mockaitis K."/>
            <person name="Colbourne J."/>
            <person name="Pfrender M."/>
        </authorList>
    </citation>
    <scope>NUCLEOTIDE SEQUENCE [LARGE SCALE GENOMIC DNA]</scope>
    <source>
        <strain evidence="1 2">Xinb3</strain>
        <tissue evidence="1">Complete organism</tissue>
    </source>
</reference>
<keyword evidence="2" id="KW-1185">Reference proteome</keyword>
<accession>A0A0P5CJI3</accession>
<evidence type="ECO:0000313" key="1">
    <source>
        <dbReference type="EMBL" id="KZS21356.1"/>
    </source>
</evidence>
<gene>
    <name evidence="1" type="ORF">APZ42_011292</name>
</gene>
<protein>
    <submittedName>
        <fullName evidence="1">Uncharacterized protein</fullName>
    </submittedName>
</protein>
<organism evidence="1 2">
    <name type="scientific">Daphnia magna</name>
    <dbReference type="NCBI Taxonomy" id="35525"/>
    <lineage>
        <taxon>Eukaryota</taxon>
        <taxon>Metazoa</taxon>
        <taxon>Ecdysozoa</taxon>
        <taxon>Arthropoda</taxon>
        <taxon>Crustacea</taxon>
        <taxon>Branchiopoda</taxon>
        <taxon>Diplostraca</taxon>
        <taxon>Cladocera</taxon>
        <taxon>Anomopoda</taxon>
        <taxon>Daphniidae</taxon>
        <taxon>Daphnia</taxon>
    </lineage>
</organism>
<sequence>MIYLYPCLEKASWVRRVQWISNWPSFQVGDDGYADLLHSLLANKTQRMCVYPLLRSANIADIIGRYLACLQRHPKHFANRLINPVRQ</sequence>
<dbReference type="EMBL" id="LRGB01000024">
    <property type="protein sequence ID" value="KZS21356.1"/>
    <property type="molecule type" value="Genomic_DNA"/>
</dbReference>
<name>A0A0P5CJI3_9CRUS</name>
<dbReference type="AlphaFoldDB" id="A0A0P5CJI3"/>
<proteinExistence type="predicted"/>
<comment type="caution">
    <text evidence="1">The sequence shown here is derived from an EMBL/GenBank/DDBJ whole genome shotgun (WGS) entry which is preliminary data.</text>
</comment>
<evidence type="ECO:0000313" key="2">
    <source>
        <dbReference type="Proteomes" id="UP000076858"/>
    </source>
</evidence>